<proteinExistence type="predicted"/>
<dbReference type="RefSeq" id="XP_066653622.1">
    <property type="nucleotide sequence ID" value="XM_066796161.1"/>
</dbReference>
<feature type="region of interest" description="Disordered" evidence="1">
    <location>
        <begin position="1"/>
        <end position="21"/>
    </location>
</feature>
<evidence type="ECO:0000313" key="2">
    <source>
        <dbReference type="EMBL" id="KAK7534897.1"/>
    </source>
</evidence>
<gene>
    <name evidence="2" type="ORF">J3D65DRAFT_427980</name>
</gene>
<comment type="caution">
    <text evidence="2">The sequence shown here is derived from an EMBL/GenBank/DDBJ whole genome shotgun (WGS) entry which is preliminary data.</text>
</comment>
<name>A0ABR1LI55_9PEZI</name>
<dbReference type="EMBL" id="JBBPEH010000008">
    <property type="protein sequence ID" value="KAK7534897.1"/>
    <property type="molecule type" value="Genomic_DNA"/>
</dbReference>
<accession>A0ABR1LI55</accession>
<dbReference type="Proteomes" id="UP001360953">
    <property type="component" value="Unassembled WGS sequence"/>
</dbReference>
<organism evidence="2 3">
    <name type="scientific">Phyllosticta citribraziliensis</name>
    <dbReference type="NCBI Taxonomy" id="989973"/>
    <lineage>
        <taxon>Eukaryota</taxon>
        <taxon>Fungi</taxon>
        <taxon>Dikarya</taxon>
        <taxon>Ascomycota</taxon>
        <taxon>Pezizomycotina</taxon>
        <taxon>Dothideomycetes</taxon>
        <taxon>Dothideomycetes incertae sedis</taxon>
        <taxon>Botryosphaeriales</taxon>
        <taxon>Phyllostictaceae</taxon>
        <taxon>Phyllosticta</taxon>
    </lineage>
</organism>
<sequence length="153" mass="16415">MSQAAERRLMSGHGPIPIRPEGATGEAQLVLSLCPSSLGTLCSLFPFRRRLLASLDVWGLVTNTALLHRPDASPHRRRIVVLGAVVHSLPSAAYSAVSEKRMTRPPPTTSTPTSPSCLVEPSCRCLKPKTSLAASPQRATRVHPLAYPGSPDY</sequence>
<evidence type="ECO:0000256" key="1">
    <source>
        <dbReference type="SAM" id="MobiDB-lite"/>
    </source>
</evidence>
<dbReference type="GeneID" id="92029067"/>
<evidence type="ECO:0000313" key="3">
    <source>
        <dbReference type="Proteomes" id="UP001360953"/>
    </source>
</evidence>
<protein>
    <submittedName>
        <fullName evidence="2">Uncharacterized protein</fullName>
    </submittedName>
</protein>
<reference evidence="2 3" key="1">
    <citation type="submission" date="2024-04" db="EMBL/GenBank/DDBJ databases">
        <title>Phyllosticta paracitricarpa is synonymous to the EU quarantine fungus P. citricarpa based on phylogenomic analyses.</title>
        <authorList>
            <consortium name="Lawrence Berkeley National Laboratory"/>
            <person name="Van ingen-buijs V.A."/>
            <person name="Van westerhoven A.C."/>
            <person name="Haridas S."/>
            <person name="Skiadas P."/>
            <person name="Martin F."/>
            <person name="Groenewald J.Z."/>
            <person name="Crous P.W."/>
            <person name="Seidl M.F."/>
        </authorList>
    </citation>
    <scope>NUCLEOTIDE SEQUENCE [LARGE SCALE GENOMIC DNA]</scope>
    <source>
        <strain evidence="2 3">CPC 17464</strain>
    </source>
</reference>
<feature type="region of interest" description="Disordered" evidence="1">
    <location>
        <begin position="96"/>
        <end position="153"/>
    </location>
</feature>
<keyword evidence="3" id="KW-1185">Reference proteome</keyword>